<accession>A0ABX7E7V7</accession>
<protein>
    <submittedName>
        <fullName evidence="1">Uncharacterized protein</fullName>
    </submittedName>
</protein>
<reference evidence="1 2" key="1">
    <citation type="submission" date="2020-11" db="EMBL/GenBank/DDBJ databases">
        <title>Taxonomic evaluation of the Bacillus sporothermodurans group of bacteria based on whole genome sequences.</title>
        <authorList>
            <person name="Fiedler G."/>
            <person name="Herbstmann A.-D."/>
            <person name="Doll E."/>
            <person name="Wenning M."/>
            <person name="Brinks E."/>
            <person name="Kabisch J."/>
            <person name="Breitenwieser F."/>
            <person name="Lappann M."/>
            <person name="Boehnlein C."/>
            <person name="Franz C."/>
        </authorList>
    </citation>
    <scope>NUCLEOTIDE SEQUENCE [LARGE SCALE GENOMIC DNA]</scope>
    <source>
        <strain evidence="1 2">JCM 19841</strain>
    </source>
</reference>
<organism evidence="1 2">
    <name type="scientific">Heyndrickxia vini</name>
    <dbReference type="NCBI Taxonomy" id="1476025"/>
    <lineage>
        <taxon>Bacteria</taxon>
        <taxon>Bacillati</taxon>
        <taxon>Bacillota</taxon>
        <taxon>Bacilli</taxon>
        <taxon>Bacillales</taxon>
        <taxon>Bacillaceae</taxon>
        <taxon>Heyndrickxia</taxon>
    </lineage>
</organism>
<dbReference type="EMBL" id="CP065425">
    <property type="protein sequence ID" value="QQZ11309.1"/>
    <property type="molecule type" value="Genomic_DNA"/>
</dbReference>
<gene>
    <name evidence="1" type="ORF">I5776_10660</name>
</gene>
<sequence>MKRLIEQLPLLLIILFLIFLFIPKGRVESVSYLSGGKEVEIPSSNQSFSKLANIAMNTLNTLSKPCKCTDVEALSIINGEDFEGRAVVIQWKGYISRKKELIYNLANQDKVLIVENNNVSYYEMNHERWLQLNKWVENGK</sequence>
<dbReference type="Proteomes" id="UP000595691">
    <property type="component" value="Chromosome"/>
</dbReference>
<name>A0ABX7E7V7_9BACI</name>
<keyword evidence="2" id="KW-1185">Reference proteome</keyword>
<proteinExistence type="predicted"/>
<evidence type="ECO:0000313" key="1">
    <source>
        <dbReference type="EMBL" id="QQZ11309.1"/>
    </source>
</evidence>
<dbReference type="RefSeq" id="WP_202780576.1">
    <property type="nucleotide sequence ID" value="NZ_CP065425.1"/>
</dbReference>
<evidence type="ECO:0000313" key="2">
    <source>
        <dbReference type="Proteomes" id="UP000595691"/>
    </source>
</evidence>